<sequence>MREYLRTDRLVLRRFTGADLEDLVALDGDPEVMRYLTGGRSTPRQRMRDEVLPYLLGYYDRGDDFGYWAAVDRRGGFLGWFHLRPHPGGGPAGAPDRHGIELGYRLRRAVWGNGYATEGCRALLRKGFTELGVDRVYAETMAVNVASRRVMEKAGLRYVRTFHQRWPEAIAGSEFGEMEYAVTRAGWWARQDAGAVCRSEPVEPVACGGDSPTAEGDHQGDPGFGR</sequence>
<dbReference type="EMBL" id="WVUH01000668">
    <property type="protein sequence ID" value="MBO4210903.1"/>
    <property type="molecule type" value="Genomic_DNA"/>
</dbReference>
<dbReference type="PANTHER" id="PTHR43792">
    <property type="entry name" value="GNAT FAMILY, PUTATIVE (AFU_ORTHOLOGUE AFUA_3G00765)-RELATED-RELATED"/>
    <property type="match status" value="1"/>
</dbReference>
<evidence type="ECO:0000313" key="3">
    <source>
        <dbReference type="EMBL" id="MBO4210903.1"/>
    </source>
</evidence>
<dbReference type="Pfam" id="PF13302">
    <property type="entry name" value="Acetyltransf_3"/>
    <property type="match status" value="1"/>
</dbReference>
<keyword evidence="4" id="KW-1185">Reference proteome</keyword>
<dbReference type="InterPro" id="IPR051531">
    <property type="entry name" value="N-acetyltransferase"/>
</dbReference>
<dbReference type="Proteomes" id="UP000823521">
    <property type="component" value="Unassembled WGS sequence"/>
</dbReference>
<evidence type="ECO:0000259" key="2">
    <source>
        <dbReference type="PROSITE" id="PS51186"/>
    </source>
</evidence>
<dbReference type="PANTHER" id="PTHR43792:SF16">
    <property type="entry name" value="N-ACETYLTRANSFERASE DOMAIN-CONTAINING PROTEIN"/>
    <property type="match status" value="1"/>
</dbReference>
<reference evidence="3 4" key="1">
    <citation type="submission" date="2019-12" db="EMBL/GenBank/DDBJ databases">
        <title>Whole genome sequencing of endophytic Actinobacterium Micromonospora sp. MPMI6T.</title>
        <authorList>
            <person name="Evv R."/>
            <person name="Podile A.R."/>
        </authorList>
    </citation>
    <scope>NUCLEOTIDE SEQUENCE [LARGE SCALE GENOMIC DNA]</scope>
    <source>
        <strain evidence="3 4">MPMI6</strain>
    </source>
</reference>
<dbReference type="Gene3D" id="3.40.630.30">
    <property type="match status" value="1"/>
</dbReference>
<dbReference type="InterPro" id="IPR000182">
    <property type="entry name" value="GNAT_dom"/>
</dbReference>
<organism evidence="3 4">
    <name type="scientific">Micromonospora echinofusca</name>
    <dbReference type="NCBI Taxonomy" id="47858"/>
    <lineage>
        <taxon>Bacteria</taxon>
        <taxon>Bacillati</taxon>
        <taxon>Actinomycetota</taxon>
        <taxon>Actinomycetes</taxon>
        <taxon>Micromonosporales</taxon>
        <taxon>Micromonosporaceae</taxon>
        <taxon>Micromonospora</taxon>
    </lineage>
</organism>
<dbReference type="InterPro" id="IPR016181">
    <property type="entry name" value="Acyl_CoA_acyltransferase"/>
</dbReference>
<feature type="region of interest" description="Disordered" evidence="1">
    <location>
        <begin position="201"/>
        <end position="226"/>
    </location>
</feature>
<dbReference type="SUPFAM" id="SSF55729">
    <property type="entry name" value="Acyl-CoA N-acyltransferases (Nat)"/>
    <property type="match status" value="1"/>
</dbReference>
<proteinExistence type="predicted"/>
<gene>
    <name evidence="3" type="ORF">GSF22_33670</name>
</gene>
<feature type="domain" description="N-acetyltransferase" evidence="2">
    <location>
        <begin position="10"/>
        <end position="183"/>
    </location>
</feature>
<dbReference type="PROSITE" id="PS51186">
    <property type="entry name" value="GNAT"/>
    <property type="match status" value="1"/>
</dbReference>
<evidence type="ECO:0000313" key="4">
    <source>
        <dbReference type="Proteomes" id="UP000823521"/>
    </source>
</evidence>
<protein>
    <submittedName>
        <fullName evidence="3">GNAT family N-acetyltransferase</fullName>
    </submittedName>
</protein>
<accession>A0ABS3W2Q3</accession>
<name>A0ABS3W2Q3_MICEH</name>
<evidence type="ECO:0000256" key="1">
    <source>
        <dbReference type="SAM" id="MobiDB-lite"/>
    </source>
</evidence>
<comment type="caution">
    <text evidence="3">The sequence shown here is derived from an EMBL/GenBank/DDBJ whole genome shotgun (WGS) entry which is preliminary data.</text>
</comment>